<dbReference type="InterPro" id="IPR017782">
    <property type="entry name" value="Hydroxyacylglutathione_Hdrlase"/>
</dbReference>
<dbReference type="Proteomes" id="UP001297581">
    <property type="component" value="Unassembled WGS sequence"/>
</dbReference>
<dbReference type="Pfam" id="PF16123">
    <property type="entry name" value="HAGH_C"/>
    <property type="match status" value="1"/>
</dbReference>
<evidence type="ECO:0000313" key="10">
    <source>
        <dbReference type="Proteomes" id="UP001297581"/>
    </source>
</evidence>
<dbReference type="InterPro" id="IPR001279">
    <property type="entry name" value="Metallo-B-lactamas"/>
</dbReference>
<protein>
    <recommendedName>
        <fullName evidence="7">Hydroxyacylglutathione hydrolase</fullName>
        <ecNumber evidence="7">3.1.2.6</ecNumber>
    </recommendedName>
    <alternativeName>
        <fullName evidence="7">Glyoxalase II</fullName>
        <shortName evidence="7">Glx II</shortName>
    </alternativeName>
</protein>
<keyword evidence="10" id="KW-1185">Reference proteome</keyword>
<evidence type="ECO:0000256" key="2">
    <source>
        <dbReference type="ARBA" id="ARBA00004963"/>
    </source>
</evidence>
<dbReference type="Pfam" id="PF00753">
    <property type="entry name" value="Lactamase_B"/>
    <property type="match status" value="1"/>
</dbReference>
<evidence type="ECO:0000259" key="8">
    <source>
        <dbReference type="SMART" id="SM00849"/>
    </source>
</evidence>
<feature type="binding site" evidence="7">
    <location>
        <position position="137"/>
    </location>
    <ligand>
        <name>Zn(2+)</name>
        <dbReference type="ChEBI" id="CHEBI:29105"/>
        <label>1</label>
    </ligand>
</feature>
<proteinExistence type="inferred from homology"/>
<feature type="binding site" evidence="7">
    <location>
        <position position="175"/>
    </location>
    <ligand>
        <name>Zn(2+)</name>
        <dbReference type="ChEBI" id="CHEBI:29105"/>
        <label>2</label>
    </ligand>
</feature>
<comment type="cofactor">
    <cofactor evidence="7">
        <name>Zn(2+)</name>
        <dbReference type="ChEBI" id="CHEBI:29105"/>
    </cofactor>
    <text evidence="7">Binds 2 Zn(2+) ions per subunit.</text>
</comment>
<organism evidence="9 10">
    <name type="scientific">Shewanella zhuhaiensis</name>
    <dbReference type="NCBI Taxonomy" id="2919576"/>
    <lineage>
        <taxon>Bacteria</taxon>
        <taxon>Pseudomonadati</taxon>
        <taxon>Pseudomonadota</taxon>
        <taxon>Gammaproteobacteria</taxon>
        <taxon>Alteromonadales</taxon>
        <taxon>Shewanellaceae</taxon>
        <taxon>Shewanella</taxon>
    </lineage>
</organism>
<dbReference type="PANTHER" id="PTHR43705">
    <property type="entry name" value="HYDROXYACYLGLUTATHIONE HYDROLASE"/>
    <property type="match status" value="1"/>
</dbReference>
<comment type="similarity">
    <text evidence="3 7">Belongs to the metallo-beta-lactamase superfamily. Glyoxalase II family.</text>
</comment>
<evidence type="ECO:0000256" key="4">
    <source>
        <dbReference type="ARBA" id="ARBA00022723"/>
    </source>
</evidence>
<gene>
    <name evidence="7 9" type="primary">gloB</name>
    <name evidence="9" type="ORF">MJ923_08390</name>
</gene>
<dbReference type="RefSeq" id="WP_240590697.1">
    <property type="nucleotide sequence ID" value="NZ_JAKUDL010000002.1"/>
</dbReference>
<evidence type="ECO:0000256" key="5">
    <source>
        <dbReference type="ARBA" id="ARBA00022801"/>
    </source>
</evidence>
<reference evidence="9 10" key="1">
    <citation type="submission" date="2022-02" db="EMBL/GenBank/DDBJ databases">
        <title>The genome sequence of Shewanella sp. 3B26.</title>
        <authorList>
            <person name="Du J."/>
        </authorList>
    </citation>
    <scope>NUCLEOTIDE SEQUENCE [LARGE SCALE GENOMIC DNA]</scope>
    <source>
        <strain evidence="9 10">3B26</strain>
    </source>
</reference>
<feature type="binding site" evidence="7">
    <location>
        <position position="137"/>
    </location>
    <ligand>
        <name>Zn(2+)</name>
        <dbReference type="ChEBI" id="CHEBI:29105"/>
        <label>2</label>
    </ligand>
</feature>
<evidence type="ECO:0000256" key="3">
    <source>
        <dbReference type="ARBA" id="ARBA00006759"/>
    </source>
</evidence>
<dbReference type="Gene3D" id="3.60.15.10">
    <property type="entry name" value="Ribonuclease Z/Hydroxyacylglutathione hydrolase-like"/>
    <property type="match status" value="1"/>
</dbReference>
<dbReference type="GO" id="GO:0019243">
    <property type="term" value="P:methylglyoxal catabolic process to D-lactate via S-lactoyl-glutathione"/>
    <property type="evidence" value="ECO:0007669"/>
    <property type="project" value="UniProtKB-UniRule"/>
</dbReference>
<evidence type="ECO:0000313" key="9">
    <source>
        <dbReference type="EMBL" id="MCH4294325.1"/>
    </source>
</evidence>
<comment type="caution">
    <text evidence="9">The sequence shown here is derived from an EMBL/GenBank/DDBJ whole genome shotgun (WGS) entry which is preliminary data.</text>
</comment>
<feature type="binding site" evidence="7">
    <location>
        <position position="56"/>
    </location>
    <ligand>
        <name>Zn(2+)</name>
        <dbReference type="ChEBI" id="CHEBI:29105"/>
        <label>1</label>
    </ligand>
</feature>
<evidence type="ECO:0000256" key="1">
    <source>
        <dbReference type="ARBA" id="ARBA00001623"/>
    </source>
</evidence>
<dbReference type="InterPro" id="IPR035680">
    <property type="entry name" value="Clx_II_MBL"/>
</dbReference>
<accession>A0AAJ1BGG5</accession>
<dbReference type="CDD" id="cd07723">
    <property type="entry name" value="hydroxyacylglutathione_hydrolase_MBL-fold"/>
    <property type="match status" value="1"/>
</dbReference>
<feature type="domain" description="Metallo-beta-lactamase" evidence="8">
    <location>
        <begin position="12"/>
        <end position="175"/>
    </location>
</feature>
<feature type="binding site" evidence="7">
    <location>
        <position position="58"/>
    </location>
    <ligand>
        <name>Zn(2+)</name>
        <dbReference type="ChEBI" id="CHEBI:29105"/>
        <label>1</label>
    </ligand>
</feature>
<dbReference type="PIRSF" id="PIRSF005457">
    <property type="entry name" value="Glx"/>
    <property type="match status" value="1"/>
</dbReference>
<name>A0AAJ1BGG5_9GAMM</name>
<dbReference type="InterPro" id="IPR050110">
    <property type="entry name" value="Glyoxalase_II_hydrolase"/>
</dbReference>
<dbReference type="GO" id="GO:0008270">
    <property type="term" value="F:zinc ion binding"/>
    <property type="evidence" value="ECO:0007669"/>
    <property type="project" value="InterPro"/>
</dbReference>
<dbReference type="InterPro" id="IPR001018">
    <property type="entry name" value="Beta-lactamase_class-B_CS"/>
</dbReference>
<feature type="binding site" evidence="7">
    <location>
        <position position="120"/>
    </location>
    <ligand>
        <name>Zn(2+)</name>
        <dbReference type="ChEBI" id="CHEBI:29105"/>
        <label>1</label>
    </ligand>
</feature>
<evidence type="ECO:0000256" key="7">
    <source>
        <dbReference type="HAMAP-Rule" id="MF_01374"/>
    </source>
</evidence>
<feature type="binding site" evidence="7">
    <location>
        <position position="61"/>
    </location>
    <ligand>
        <name>Zn(2+)</name>
        <dbReference type="ChEBI" id="CHEBI:29105"/>
        <label>2</label>
    </ligand>
</feature>
<comment type="subunit">
    <text evidence="7">Monomer.</text>
</comment>
<dbReference type="GO" id="GO:0008800">
    <property type="term" value="F:beta-lactamase activity"/>
    <property type="evidence" value="ECO:0007669"/>
    <property type="project" value="InterPro"/>
</dbReference>
<sequence>MYSITPIAAFNDNYIWMLGPIDGGDGVLLVDPGDASPVIATLEQQGLRIAAVLLTHHHGDHSGGIADLRQWASKRGGSFKVYGAASSEFTDVPCHDGDTLMLSELSTAPLSMKVLAVPGHTLDHLAFVIDNALFCGDTLFSAGCGRLFEGTPEQLFDSLAKIKALPADTRVYCAHEYTQSNLKFAAVVEPDNQALADYIQEVNARRQLGEPSIPTVLTTELAINPFLRTEQPAITAAVARHWQQGVPDEVTSLALLRRWKDNF</sequence>
<dbReference type="SMART" id="SM00849">
    <property type="entry name" value="Lactamase_B"/>
    <property type="match status" value="1"/>
</dbReference>
<comment type="function">
    <text evidence="7">Thiolesterase that catalyzes the hydrolysis of S-D-lactoyl-glutathione to form glutathione and D-lactic acid.</text>
</comment>
<comment type="pathway">
    <text evidence="2 7">Secondary metabolite metabolism; methylglyoxal degradation; (R)-lactate from methylglyoxal: step 2/2.</text>
</comment>
<dbReference type="GO" id="GO:0004416">
    <property type="term" value="F:hydroxyacylglutathione hydrolase activity"/>
    <property type="evidence" value="ECO:0007669"/>
    <property type="project" value="UniProtKB-UniRule"/>
</dbReference>
<dbReference type="PROSITE" id="PS00743">
    <property type="entry name" value="BETA_LACTAMASE_B_1"/>
    <property type="match status" value="1"/>
</dbReference>
<keyword evidence="5 7" id="KW-0378">Hydrolase</keyword>
<dbReference type="InterPro" id="IPR032282">
    <property type="entry name" value="HAGH_C"/>
</dbReference>
<dbReference type="HAMAP" id="MF_01374">
    <property type="entry name" value="Glyoxalase_2"/>
    <property type="match status" value="1"/>
</dbReference>
<dbReference type="InterPro" id="IPR036866">
    <property type="entry name" value="RibonucZ/Hydroxyglut_hydro"/>
</dbReference>
<dbReference type="EC" id="3.1.2.6" evidence="7"/>
<dbReference type="EMBL" id="JAKUDL010000002">
    <property type="protein sequence ID" value="MCH4294325.1"/>
    <property type="molecule type" value="Genomic_DNA"/>
</dbReference>
<evidence type="ECO:0000256" key="6">
    <source>
        <dbReference type="ARBA" id="ARBA00022833"/>
    </source>
</evidence>
<keyword evidence="6 7" id="KW-0862">Zinc</keyword>
<dbReference type="GO" id="GO:0017001">
    <property type="term" value="P:antibiotic catabolic process"/>
    <property type="evidence" value="ECO:0007669"/>
    <property type="project" value="InterPro"/>
</dbReference>
<dbReference type="NCBIfam" id="TIGR03413">
    <property type="entry name" value="GSH_gloB"/>
    <property type="match status" value="1"/>
</dbReference>
<dbReference type="AlphaFoldDB" id="A0AAJ1BGG5"/>
<keyword evidence="4 7" id="KW-0479">Metal-binding</keyword>
<comment type="catalytic activity">
    <reaction evidence="1 7">
        <text>an S-(2-hydroxyacyl)glutathione + H2O = a 2-hydroxy carboxylate + glutathione + H(+)</text>
        <dbReference type="Rhea" id="RHEA:21864"/>
        <dbReference type="ChEBI" id="CHEBI:15377"/>
        <dbReference type="ChEBI" id="CHEBI:15378"/>
        <dbReference type="ChEBI" id="CHEBI:57925"/>
        <dbReference type="ChEBI" id="CHEBI:58896"/>
        <dbReference type="ChEBI" id="CHEBI:71261"/>
        <dbReference type="EC" id="3.1.2.6"/>
    </reaction>
</comment>
<feature type="binding site" evidence="7">
    <location>
        <position position="60"/>
    </location>
    <ligand>
        <name>Zn(2+)</name>
        <dbReference type="ChEBI" id="CHEBI:29105"/>
        <label>2</label>
    </ligand>
</feature>
<dbReference type="SUPFAM" id="SSF56281">
    <property type="entry name" value="Metallo-hydrolase/oxidoreductase"/>
    <property type="match status" value="1"/>
</dbReference>
<dbReference type="PANTHER" id="PTHR43705:SF1">
    <property type="entry name" value="HYDROXYACYLGLUTATHIONE HYDROLASE GLOB"/>
    <property type="match status" value="1"/>
</dbReference>